<dbReference type="OrthoDB" id="9775889at2"/>
<dbReference type="RefSeq" id="WP_061521640.1">
    <property type="nucleotide sequence ID" value="NZ_JARLZY010000011.1"/>
</dbReference>
<dbReference type="InterPro" id="IPR001223">
    <property type="entry name" value="Glyco_hydro18_cat"/>
</dbReference>
<accession>A0A150F779</accession>
<proteinExistence type="predicted"/>
<keyword evidence="1" id="KW-0326">Glycosidase</keyword>
<dbReference type="STRING" id="1793963.AXI58_15250"/>
<feature type="chain" id="PRO_5038332842" evidence="2">
    <location>
        <begin position="25"/>
        <end position="343"/>
    </location>
</feature>
<dbReference type="PANTHER" id="PTHR46066:SF2">
    <property type="entry name" value="CHITINASE DOMAIN-CONTAINING PROTEIN 1"/>
    <property type="match status" value="1"/>
</dbReference>
<evidence type="ECO:0000313" key="4">
    <source>
        <dbReference type="EMBL" id="KXZ20155.1"/>
    </source>
</evidence>
<evidence type="ECO:0000259" key="3">
    <source>
        <dbReference type="PROSITE" id="PS51910"/>
    </source>
</evidence>
<dbReference type="Proteomes" id="UP000075430">
    <property type="component" value="Unassembled WGS sequence"/>
</dbReference>
<keyword evidence="1" id="KW-0378">Hydrolase</keyword>
<keyword evidence="2" id="KW-0732">Signal</keyword>
<feature type="domain" description="GH18" evidence="3">
    <location>
        <begin position="28"/>
        <end position="343"/>
    </location>
</feature>
<dbReference type="Gene3D" id="3.20.20.80">
    <property type="entry name" value="Glycosidases"/>
    <property type="match status" value="1"/>
</dbReference>
<dbReference type="GO" id="GO:0005975">
    <property type="term" value="P:carbohydrate metabolic process"/>
    <property type="evidence" value="ECO:0007669"/>
    <property type="project" value="InterPro"/>
</dbReference>
<dbReference type="InterPro" id="IPR029070">
    <property type="entry name" value="Chitinase_insertion_sf"/>
</dbReference>
<dbReference type="SUPFAM" id="SSF51445">
    <property type="entry name" value="(Trans)glycosidases"/>
    <property type="match status" value="1"/>
</dbReference>
<keyword evidence="5" id="KW-1185">Reference proteome</keyword>
<protein>
    <submittedName>
        <fullName evidence="4">Glycosylase</fullName>
    </submittedName>
</protein>
<gene>
    <name evidence="4" type="ORF">AXI58_15250</name>
</gene>
<dbReference type="SMART" id="SM00636">
    <property type="entry name" value="Glyco_18"/>
    <property type="match status" value="1"/>
</dbReference>
<reference evidence="5" key="1">
    <citation type="submission" date="2016-02" db="EMBL/GenBank/DDBJ databases">
        <authorList>
            <person name="Dunlap C."/>
        </authorList>
    </citation>
    <scope>NUCLEOTIDE SEQUENCE [LARGE SCALE GENOMIC DNA]</scope>
    <source>
        <strain evidence="5">NRRL B-41092</strain>
    </source>
</reference>
<dbReference type="InterPro" id="IPR011583">
    <property type="entry name" value="Chitinase_II/V-like_cat"/>
</dbReference>
<name>A0A150F779_9BACI</name>
<dbReference type="GO" id="GO:0008061">
    <property type="term" value="F:chitin binding"/>
    <property type="evidence" value="ECO:0007669"/>
    <property type="project" value="InterPro"/>
</dbReference>
<dbReference type="PROSITE" id="PS51910">
    <property type="entry name" value="GH18_2"/>
    <property type="match status" value="1"/>
</dbReference>
<evidence type="ECO:0000256" key="1">
    <source>
        <dbReference type="ARBA" id="ARBA00023295"/>
    </source>
</evidence>
<dbReference type="AlphaFoldDB" id="A0A150F779"/>
<dbReference type="EMBL" id="LSBA01000014">
    <property type="protein sequence ID" value="KXZ20155.1"/>
    <property type="molecule type" value="Genomic_DNA"/>
</dbReference>
<dbReference type="InterPro" id="IPR017853">
    <property type="entry name" value="GH"/>
</dbReference>
<evidence type="ECO:0000256" key="2">
    <source>
        <dbReference type="SAM" id="SignalP"/>
    </source>
</evidence>
<organism evidence="4 5">
    <name type="scientific">Bacillus nakamurai</name>
    <dbReference type="NCBI Taxonomy" id="1793963"/>
    <lineage>
        <taxon>Bacteria</taxon>
        <taxon>Bacillati</taxon>
        <taxon>Bacillota</taxon>
        <taxon>Bacilli</taxon>
        <taxon>Bacillales</taxon>
        <taxon>Bacillaceae</taxon>
        <taxon>Bacillus</taxon>
    </lineage>
</organism>
<comment type="caution">
    <text evidence="4">The sequence shown here is derived from an EMBL/GenBank/DDBJ whole genome shotgun (WGS) entry which is preliminary data.</text>
</comment>
<dbReference type="PANTHER" id="PTHR46066">
    <property type="entry name" value="CHITINASE DOMAIN-CONTAINING PROTEIN 1 FAMILY MEMBER"/>
    <property type="match status" value="1"/>
</dbReference>
<dbReference type="Pfam" id="PF00704">
    <property type="entry name" value="Glyco_hydro_18"/>
    <property type="match status" value="1"/>
</dbReference>
<evidence type="ECO:0000313" key="5">
    <source>
        <dbReference type="Proteomes" id="UP000075430"/>
    </source>
</evidence>
<sequence>MKKALILAALGIALALFFYSNTKAKAETMILGYTAGDTASYQSLTSYHGYLNGAAFDTFAFNKKGVILGKAPEQQLSFAKKKKIKTWAVISNYNDGIEDFDGALASRIMTDKTARKTFLDGLVKLAEKHAFYGINIDFEAVNPRDRARYASLIKDISAILHKKNIKTMVSVPAKSADDQKDSWSWPYDYAKIGKTADVVQIMTYDEHGIWSEPGSVAGTKWIKSSLQFAVKAIKPSKVVMGIPAYGNDWDTANQANSRFMQWNAVKSLIKQKKAKPVYDQKTGSMTFTYQDNNGHKHAVWFENEKTIQAKAHFTKTYHIGGVSVYALGYESESFWKAIRAGTT</sequence>
<feature type="signal peptide" evidence="2">
    <location>
        <begin position="1"/>
        <end position="24"/>
    </location>
</feature>
<dbReference type="Gene3D" id="3.10.50.10">
    <property type="match status" value="1"/>
</dbReference>